<feature type="region of interest" description="Disordered" evidence="1">
    <location>
        <begin position="409"/>
        <end position="510"/>
    </location>
</feature>
<feature type="compositionally biased region" description="Polar residues" evidence="1">
    <location>
        <begin position="22"/>
        <end position="41"/>
    </location>
</feature>
<feature type="compositionally biased region" description="Basic and acidic residues" evidence="1">
    <location>
        <begin position="490"/>
        <end position="504"/>
    </location>
</feature>
<keyword evidence="3" id="KW-1185">Reference proteome</keyword>
<feature type="compositionally biased region" description="Acidic residues" evidence="1">
    <location>
        <begin position="453"/>
        <end position="464"/>
    </location>
</feature>
<accession>A0A0L6UWG5</accession>
<feature type="region of interest" description="Disordered" evidence="1">
    <location>
        <begin position="57"/>
        <end position="151"/>
    </location>
</feature>
<dbReference type="EMBL" id="LAVV01008406">
    <property type="protein sequence ID" value="KNZ52876.1"/>
    <property type="molecule type" value="Genomic_DNA"/>
</dbReference>
<evidence type="ECO:0000256" key="1">
    <source>
        <dbReference type="SAM" id="MobiDB-lite"/>
    </source>
</evidence>
<evidence type="ECO:0000313" key="2">
    <source>
        <dbReference type="EMBL" id="KNZ52876.1"/>
    </source>
</evidence>
<dbReference type="AlphaFoldDB" id="A0A0L6UWG5"/>
<organism evidence="2 3">
    <name type="scientific">Puccinia sorghi</name>
    <dbReference type="NCBI Taxonomy" id="27349"/>
    <lineage>
        <taxon>Eukaryota</taxon>
        <taxon>Fungi</taxon>
        <taxon>Dikarya</taxon>
        <taxon>Basidiomycota</taxon>
        <taxon>Pucciniomycotina</taxon>
        <taxon>Pucciniomycetes</taxon>
        <taxon>Pucciniales</taxon>
        <taxon>Pucciniaceae</taxon>
        <taxon>Puccinia</taxon>
    </lineage>
</organism>
<proteinExistence type="predicted"/>
<comment type="caution">
    <text evidence="2">The sequence shown here is derived from an EMBL/GenBank/DDBJ whole genome shotgun (WGS) entry which is preliminary data.</text>
</comment>
<feature type="compositionally biased region" description="Polar residues" evidence="1">
    <location>
        <begin position="437"/>
        <end position="446"/>
    </location>
</feature>
<feature type="region of interest" description="Disordered" evidence="1">
    <location>
        <begin position="21"/>
        <end position="42"/>
    </location>
</feature>
<sequence>MEPSHDAWAADQSVPVSAPFHVSQTQHCYSTPTTSAPTNPYESIIEKLTGEIKSLKATINLEKREPKPPGKKPAGKSSIQPAKNVSPSTSSSARKKKSQAQTTPQKLRQAASAPPKLMKKEKPPKPHKSITKTAVVKASPKQNPQKMQNGDFPPSFLPTKSGCIKYGKLVIHLGSSFVLSQGLMARLGLSIWCPNLDEDSASLYNTEHRIAALTKFTKLAATSVYAYLKVNPEMAQNMSLLIPAYNHFLHYFQLNKYKKELKQKGKVAEEASNKKFNKNCERFPKRHRDMLEPITTHSDEKLVEAKGYYMIKTMPYCSLNANQFFCQLDDVMKNAAKQDPLAKTSLRRICQLPKKPEPSAFKMAPKGLLIDFYSLSLLPKPHTHLDKKLADSTFTKKYWEVVAEPYVLLDPDPSDDEADRSRQHNQANEEGEGIDLTQPSDGSNSDDCYKEGEEGDLYDEEEDGFVVSGSGEEGSGDGEGKDENKDDNEYDKAEDGDYTMHEIPEGEEIW</sequence>
<dbReference type="VEuPathDB" id="FungiDB:VP01_3413g3"/>
<protein>
    <submittedName>
        <fullName evidence="2">Uncharacterized protein</fullName>
    </submittedName>
</protein>
<gene>
    <name evidence="2" type="ORF">VP01_3413g3</name>
</gene>
<name>A0A0L6UWG5_9BASI</name>
<reference evidence="2 3" key="1">
    <citation type="submission" date="2015-08" db="EMBL/GenBank/DDBJ databases">
        <title>Next Generation Sequencing and Analysis of the Genome of Puccinia sorghi L Schw, the Causal Agent of Maize Common Rust.</title>
        <authorList>
            <person name="Rochi L."/>
            <person name="Burguener G."/>
            <person name="Darino M."/>
            <person name="Turjanski A."/>
            <person name="Kreff E."/>
            <person name="Dieguez M.J."/>
            <person name="Sacco F."/>
        </authorList>
    </citation>
    <scope>NUCLEOTIDE SEQUENCE [LARGE SCALE GENOMIC DNA]</scope>
    <source>
        <strain evidence="2 3">RO10H11247</strain>
    </source>
</reference>
<evidence type="ECO:0000313" key="3">
    <source>
        <dbReference type="Proteomes" id="UP000037035"/>
    </source>
</evidence>
<dbReference type="Proteomes" id="UP000037035">
    <property type="component" value="Unassembled WGS sequence"/>
</dbReference>
<dbReference type="STRING" id="27349.A0A0L6UWG5"/>